<dbReference type="Gene3D" id="6.10.250.3020">
    <property type="match status" value="1"/>
</dbReference>
<dbReference type="InterPro" id="IPR004358">
    <property type="entry name" value="Sig_transdc_His_kin-like_C"/>
</dbReference>
<evidence type="ECO:0000256" key="9">
    <source>
        <dbReference type="ARBA" id="ARBA00022777"/>
    </source>
</evidence>
<dbReference type="Gene3D" id="1.10.287.130">
    <property type="match status" value="1"/>
</dbReference>
<dbReference type="PIRSF" id="PIRSF036431">
    <property type="entry name" value="STHK_DctB"/>
    <property type="match status" value="1"/>
</dbReference>
<dbReference type="InterPro" id="IPR036890">
    <property type="entry name" value="HATPase_C_sf"/>
</dbReference>
<evidence type="ECO:0000259" key="15">
    <source>
        <dbReference type="PROSITE" id="PS50109"/>
    </source>
</evidence>
<feature type="domain" description="Histidine kinase" evidence="15">
    <location>
        <begin position="302"/>
        <end position="513"/>
    </location>
</feature>
<evidence type="ECO:0000256" key="14">
    <source>
        <dbReference type="SAM" id="Phobius"/>
    </source>
</evidence>
<keyword evidence="12" id="KW-0902">Two-component regulatory system</keyword>
<comment type="subcellular location">
    <subcellularLocation>
        <location evidence="2">Cell membrane</location>
        <topology evidence="2">Multi-pass membrane protein</topology>
    </subcellularLocation>
</comment>
<dbReference type="OrthoDB" id="7568856at2"/>
<dbReference type="InterPro" id="IPR017055">
    <property type="entry name" value="Sig_transdc_His_kinase_DctB"/>
</dbReference>
<dbReference type="Pfam" id="PF02518">
    <property type="entry name" value="HATPase_c"/>
    <property type="match status" value="1"/>
</dbReference>
<keyword evidence="9 16" id="KW-0418">Kinase</keyword>
<keyword evidence="11 14" id="KW-1133">Transmembrane helix</keyword>
<evidence type="ECO:0000256" key="2">
    <source>
        <dbReference type="ARBA" id="ARBA00004651"/>
    </source>
</evidence>
<reference evidence="16 17" key="1">
    <citation type="submission" date="2019-11" db="EMBL/GenBank/DDBJ databases">
        <authorList>
            <person name="Dong K."/>
        </authorList>
    </citation>
    <scope>NUCLEOTIDE SEQUENCE [LARGE SCALE GENOMIC DNA]</scope>
    <source>
        <strain evidence="16 17">NBRC 112902</strain>
    </source>
</reference>
<keyword evidence="10" id="KW-0067">ATP-binding</keyword>
<dbReference type="GO" id="GO:0005886">
    <property type="term" value="C:plasma membrane"/>
    <property type="evidence" value="ECO:0007669"/>
    <property type="project" value="UniProtKB-SubCell"/>
</dbReference>
<dbReference type="SMART" id="SM00388">
    <property type="entry name" value="HisKA"/>
    <property type="match status" value="1"/>
</dbReference>
<evidence type="ECO:0000256" key="3">
    <source>
        <dbReference type="ARBA" id="ARBA00012438"/>
    </source>
</evidence>
<dbReference type="EMBL" id="WMIG01000001">
    <property type="protein sequence ID" value="MTH58107.1"/>
    <property type="molecule type" value="Genomic_DNA"/>
</dbReference>
<evidence type="ECO:0000256" key="11">
    <source>
        <dbReference type="ARBA" id="ARBA00022989"/>
    </source>
</evidence>
<evidence type="ECO:0000256" key="6">
    <source>
        <dbReference type="ARBA" id="ARBA00022679"/>
    </source>
</evidence>
<dbReference type="EC" id="2.7.13.3" evidence="3"/>
<evidence type="ECO:0000256" key="5">
    <source>
        <dbReference type="ARBA" id="ARBA00022553"/>
    </source>
</evidence>
<organism evidence="16 17">
    <name type="scientific">Paracoccus litorisediminis</name>
    <dbReference type="NCBI Taxonomy" id="2006130"/>
    <lineage>
        <taxon>Bacteria</taxon>
        <taxon>Pseudomonadati</taxon>
        <taxon>Pseudomonadota</taxon>
        <taxon>Alphaproteobacteria</taxon>
        <taxon>Rhodobacterales</taxon>
        <taxon>Paracoccaceae</taxon>
        <taxon>Paracoccus</taxon>
    </lineage>
</organism>
<keyword evidence="6" id="KW-0808">Transferase</keyword>
<dbReference type="GO" id="GO:0000155">
    <property type="term" value="F:phosphorelay sensor kinase activity"/>
    <property type="evidence" value="ECO:0007669"/>
    <property type="project" value="InterPro"/>
</dbReference>
<keyword evidence="14" id="KW-0472">Membrane</keyword>
<comment type="caution">
    <text evidence="16">The sequence shown here is derived from an EMBL/GenBank/DDBJ whole genome shotgun (WGS) entry which is preliminary data.</text>
</comment>
<dbReference type="Gene3D" id="3.30.450.20">
    <property type="entry name" value="PAS domain"/>
    <property type="match status" value="2"/>
</dbReference>
<evidence type="ECO:0000256" key="7">
    <source>
        <dbReference type="ARBA" id="ARBA00022692"/>
    </source>
</evidence>
<evidence type="ECO:0000256" key="4">
    <source>
        <dbReference type="ARBA" id="ARBA00022475"/>
    </source>
</evidence>
<feature type="transmembrane region" description="Helical" evidence="14">
    <location>
        <begin position="210"/>
        <end position="235"/>
    </location>
</feature>
<dbReference type="PRINTS" id="PR00344">
    <property type="entry name" value="BCTRLSENSOR"/>
</dbReference>
<evidence type="ECO:0000313" key="16">
    <source>
        <dbReference type="EMBL" id="MTH58107.1"/>
    </source>
</evidence>
<dbReference type="GO" id="GO:0005524">
    <property type="term" value="F:ATP binding"/>
    <property type="evidence" value="ECO:0007669"/>
    <property type="project" value="UniProtKB-KW"/>
</dbReference>
<keyword evidence="17" id="KW-1185">Reference proteome</keyword>
<proteinExistence type="predicted"/>
<dbReference type="PANTHER" id="PTHR43065:SF46">
    <property type="entry name" value="C4-DICARBOXYLATE TRANSPORT SENSOR PROTEIN DCTB"/>
    <property type="match status" value="1"/>
</dbReference>
<protein>
    <recommendedName>
        <fullName evidence="3">histidine kinase</fullName>
        <ecNumber evidence="3">2.7.13.3</ecNumber>
    </recommendedName>
</protein>
<dbReference type="PANTHER" id="PTHR43065">
    <property type="entry name" value="SENSOR HISTIDINE KINASE"/>
    <property type="match status" value="1"/>
</dbReference>
<keyword evidence="13" id="KW-0175">Coiled coil</keyword>
<dbReference type="Pfam" id="PF00512">
    <property type="entry name" value="HisKA"/>
    <property type="match status" value="1"/>
</dbReference>
<name>A0A844HID1_9RHOB</name>
<keyword evidence="5" id="KW-0597">Phosphoprotein</keyword>
<dbReference type="SUPFAM" id="SSF47384">
    <property type="entry name" value="Homodimeric domain of signal transducing histidine kinase"/>
    <property type="match status" value="1"/>
</dbReference>
<feature type="coiled-coil region" evidence="13">
    <location>
        <begin position="266"/>
        <end position="293"/>
    </location>
</feature>
<dbReference type="CDD" id="cd00082">
    <property type="entry name" value="HisKA"/>
    <property type="match status" value="1"/>
</dbReference>
<evidence type="ECO:0000313" key="17">
    <source>
        <dbReference type="Proteomes" id="UP000449846"/>
    </source>
</evidence>
<dbReference type="SMART" id="SM00387">
    <property type="entry name" value="HATPase_c"/>
    <property type="match status" value="1"/>
</dbReference>
<dbReference type="SUPFAM" id="SSF103190">
    <property type="entry name" value="Sensory domain-like"/>
    <property type="match status" value="1"/>
</dbReference>
<dbReference type="SUPFAM" id="SSF55874">
    <property type="entry name" value="ATPase domain of HSP90 chaperone/DNA topoisomerase II/histidine kinase"/>
    <property type="match status" value="1"/>
</dbReference>
<evidence type="ECO:0000256" key="10">
    <source>
        <dbReference type="ARBA" id="ARBA00022840"/>
    </source>
</evidence>
<keyword evidence="7 14" id="KW-0812">Transmembrane</keyword>
<comment type="catalytic activity">
    <reaction evidence="1">
        <text>ATP + protein L-histidine = ADP + protein N-phospho-L-histidine.</text>
        <dbReference type="EC" id="2.7.13.3"/>
    </reaction>
</comment>
<accession>A0A844HID1</accession>
<keyword evidence="8" id="KW-0547">Nucleotide-binding</keyword>
<evidence type="ECO:0000256" key="1">
    <source>
        <dbReference type="ARBA" id="ARBA00000085"/>
    </source>
</evidence>
<dbReference type="InterPro" id="IPR029151">
    <property type="entry name" value="Sensor-like_sf"/>
</dbReference>
<dbReference type="Proteomes" id="UP000449846">
    <property type="component" value="Unassembled WGS sequence"/>
</dbReference>
<dbReference type="Gene3D" id="3.30.565.10">
    <property type="entry name" value="Histidine kinase-like ATPase, C-terminal domain"/>
    <property type="match status" value="1"/>
</dbReference>
<dbReference type="AlphaFoldDB" id="A0A844HID1"/>
<dbReference type="InterPro" id="IPR003594">
    <property type="entry name" value="HATPase_dom"/>
</dbReference>
<dbReference type="InterPro" id="IPR003661">
    <property type="entry name" value="HisK_dim/P_dom"/>
</dbReference>
<dbReference type="InterPro" id="IPR036097">
    <property type="entry name" value="HisK_dim/P_sf"/>
</dbReference>
<evidence type="ECO:0000256" key="12">
    <source>
        <dbReference type="ARBA" id="ARBA00023012"/>
    </source>
</evidence>
<keyword evidence="4" id="KW-1003">Cell membrane</keyword>
<dbReference type="PROSITE" id="PS50109">
    <property type="entry name" value="HIS_KIN"/>
    <property type="match status" value="1"/>
</dbReference>
<sequence length="513" mass="55321">MRARVQALESVLLRQRAVATVLADDAVMLQALRDPSALNRERVSLKLDRLRNQTDSAVIYLLDSQGVAIAASNWDEATSFIGENYSFRDYFSEALLKGEATQFAMGTVSHRPGLYLSHDLRETPVLAEGQGAALGVIVVKVEFDPLERNWRSAHARTEVQDALGQVILSSDPALRFQPAPVPGAAEIVTEAAVPGTDWVLRVTGSTRPALVAGLMATGTAGFGLTLLGIGAGFALRARRRAARKAEAERRYRIDLQRAVDDRTRALSDEMRERRALEKRLDRLRAEMVQANKLAALGQITAGVAHEVNQPLATIRLLAENGEALLAAGETLDVAGNLGSIRRMADRIARITDQLRGFARKANGQVGPVALRDAFEVALLLTAAPREAQGIALDRPDIPPDLRVRAETVALEQILVNLLQNAQEALAGTPEPRITVSIQPGAPLRITVSDNGPGLTPEMYEQLFTPFLTSKPRGMGLGLVISQDLARSFGGNLHALPPQPGQGATFVLELPSAE</sequence>
<dbReference type="InterPro" id="IPR005467">
    <property type="entry name" value="His_kinase_dom"/>
</dbReference>
<gene>
    <name evidence="16" type="ORF">GL300_02655</name>
</gene>
<evidence type="ECO:0000256" key="13">
    <source>
        <dbReference type="SAM" id="Coils"/>
    </source>
</evidence>
<evidence type="ECO:0000256" key="8">
    <source>
        <dbReference type="ARBA" id="ARBA00022741"/>
    </source>
</evidence>